<reference evidence="2" key="1">
    <citation type="submission" date="2023-10" db="EMBL/GenBank/DDBJ databases">
        <authorList>
            <person name="Chen Y."/>
            <person name="Shah S."/>
            <person name="Dougan E. K."/>
            <person name="Thang M."/>
            <person name="Chan C."/>
        </authorList>
    </citation>
    <scope>NUCLEOTIDE SEQUENCE [LARGE SCALE GENOMIC DNA]</scope>
</reference>
<evidence type="ECO:0000313" key="2">
    <source>
        <dbReference type="EMBL" id="CAK0801128.1"/>
    </source>
</evidence>
<name>A0ABN9Q8P4_9DINO</name>
<comment type="caution">
    <text evidence="2">The sequence shown here is derived from an EMBL/GenBank/DDBJ whole genome shotgun (WGS) entry which is preliminary data.</text>
</comment>
<sequence>MENFAASGASSSQSPDWSKESVDLQSVPTLRVGPGGSVLLYNFDLHGEARRAQLQTYFGICRQATGVHVTTSCFKVWRQNKKTNAFGKVIPTTPFAQMPSGAPPVRVFFFDDNLDLHGAESDPGICNLRDTHTAKFVSFADGRNGFTRGRAGRHTSILHSTEYNSVLVKANILDAIEDKDYFHAIIEAYSKPGEKLIVYMDVNSTIVCNDSVQSKDLSASLLSTMFELMVLVPRSPFDFGWGSCPPVSVQKRCSLKSLVKDLTINDHRAYNAFFSEANCQTFLNDLINFADVRWGDADENMTPTDFVTMYSKYLQTVSQGIDASGTAQSWFRCARAMQAEHLLMLNSFGVDTRKVVLATEPDETKVLQLCVNYELWDKRDVDKFGEQFAEPA</sequence>
<accession>A0ABN9Q8P4</accession>
<feature type="region of interest" description="Disordered" evidence="1">
    <location>
        <begin position="1"/>
        <end position="20"/>
    </location>
</feature>
<keyword evidence="3" id="KW-1185">Reference proteome</keyword>
<dbReference type="Proteomes" id="UP001189429">
    <property type="component" value="Unassembled WGS sequence"/>
</dbReference>
<dbReference type="EMBL" id="CAUYUJ010002514">
    <property type="protein sequence ID" value="CAK0801128.1"/>
    <property type="molecule type" value="Genomic_DNA"/>
</dbReference>
<organism evidence="2 3">
    <name type="scientific">Prorocentrum cordatum</name>
    <dbReference type="NCBI Taxonomy" id="2364126"/>
    <lineage>
        <taxon>Eukaryota</taxon>
        <taxon>Sar</taxon>
        <taxon>Alveolata</taxon>
        <taxon>Dinophyceae</taxon>
        <taxon>Prorocentrales</taxon>
        <taxon>Prorocentraceae</taxon>
        <taxon>Prorocentrum</taxon>
    </lineage>
</organism>
<gene>
    <name evidence="2" type="ORF">PCOR1329_LOCUS9088</name>
</gene>
<protein>
    <submittedName>
        <fullName evidence="2">Uncharacterized protein</fullName>
    </submittedName>
</protein>
<evidence type="ECO:0000256" key="1">
    <source>
        <dbReference type="SAM" id="MobiDB-lite"/>
    </source>
</evidence>
<proteinExistence type="predicted"/>
<evidence type="ECO:0000313" key="3">
    <source>
        <dbReference type="Proteomes" id="UP001189429"/>
    </source>
</evidence>